<sequence>MAEFDEVQTRSVSNTKHHCTRLSPTLLKPSPFSKIISPSMPEQTSTDPILTVINLFKRLDDLVPSSAAQPPEGPVDEYASFLLTVRAMRDLYSQRHGEISQDLCTAQEMAKLQELRLNHTLAALTAVEELLGQARARFRAKGILVVDPRHLPRHHTSESAAVESITISPGTENVGPHVVNAEARLLIFSNETLLTIDA</sequence>
<keyword evidence="2" id="KW-1185">Reference proteome</keyword>
<proteinExistence type="predicted"/>
<reference evidence="1" key="1">
    <citation type="journal article" date="2020" name="Nat. Commun.">
        <title>Large-scale genome sequencing of mycorrhizal fungi provides insights into the early evolution of symbiotic traits.</title>
        <authorList>
            <person name="Miyauchi S."/>
            <person name="Kiss E."/>
            <person name="Kuo A."/>
            <person name="Drula E."/>
            <person name="Kohler A."/>
            <person name="Sanchez-Garcia M."/>
            <person name="Morin E."/>
            <person name="Andreopoulos B."/>
            <person name="Barry K.W."/>
            <person name="Bonito G."/>
            <person name="Buee M."/>
            <person name="Carver A."/>
            <person name="Chen C."/>
            <person name="Cichocki N."/>
            <person name="Clum A."/>
            <person name="Culley D."/>
            <person name="Crous P.W."/>
            <person name="Fauchery L."/>
            <person name="Girlanda M."/>
            <person name="Hayes R.D."/>
            <person name="Keri Z."/>
            <person name="LaButti K."/>
            <person name="Lipzen A."/>
            <person name="Lombard V."/>
            <person name="Magnuson J."/>
            <person name="Maillard F."/>
            <person name="Murat C."/>
            <person name="Nolan M."/>
            <person name="Ohm R.A."/>
            <person name="Pangilinan J."/>
            <person name="Pereira M.F."/>
            <person name="Perotto S."/>
            <person name="Peter M."/>
            <person name="Pfister S."/>
            <person name="Riley R."/>
            <person name="Sitrit Y."/>
            <person name="Stielow J.B."/>
            <person name="Szollosi G."/>
            <person name="Zifcakova L."/>
            <person name="Stursova M."/>
            <person name="Spatafora J.W."/>
            <person name="Tedersoo L."/>
            <person name="Vaario L.M."/>
            <person name="Yamada A."/>
            <person name="Yan M."/>
            <person name="Wang P."/>
            <person name="Xu J."/>
            <person name="Bruns T."/>
            <person name="Baldrian P."/>
            <person name="Vilgalys R."/>
            <person name="Dunand C."/>
            <person name="Henrissat B."/>
            <person name="Grigoriev I.V."/>
            <person name="Hibbett D."/>
            <person name="Nagy L.G."/>
            <person name="Martin F.M."/>
        </authorList>
    </citation>
    <scope>NUCLEOTIDE SEQUENCE</scope>
    <source>
        <strain evidence="1">UH-Tt-Lm1</strain>
    </source>
</reference>
<reference evidence="1" key="2">
    <citation type="submission" date="2020-11" db="EMBL/GenBank/DDBJ databases">
        <authorList>
            <consortium name="DOE Joint Genome Institute"/>
            <person name="Kuo A."/>
            <person name="Miyauchi S."/>
            <person name="Kiss E."/>
            <person name="Drula E."/>
            <person name="Kohler A."/>
            <person name="Sanchez-Garcia M."/>
            <person name="Andreopoulos B."/>
            <person name="Barry K.W."/>
            <person name="Bonito G."/>
            <person name="Buee M."/>
            <person name="Carver A."/>
            <person name="Chen C."/>
            <person name="Cichocki N."/>
            <person name="Clum A."/>
            <person name="Culley D."/>
            <person name="Crous P.W."/>
            <person name="Fauchery L."/>
            <person name="Girlanda M."/>
            <person name="Hayes R."/>
            <person name="Keri Z."/>
            <person name="Labutti K."/>
            <person name="Lipzen A."/>
            <person name="Lombard V."/>
            <person name="Magnuson J."/>
            <person name="Maillard F."/>
            <person name="Morin E."/>
            <person name="Murat C."/>
            <person name="Nolan M."/>
            <person name="Ohm R."/>
            <person name="Pangilinan J."/>
            <person name="Pereira M."/>
            <person name="Perotto S."/>
            <person name="Peter M."/>
            <person name="Riley R."/>
            <person name="Sitrit Y."/>
            <person name="Stielow B."/>
            <person name="Szollosi G."/>
            <person name="Zifcakova L."/>
            <person name="Stursova M."/>
            <person name="Spatafora J.W."/>
            <person name="Tedersoo L."/>
            <person name="Vaario L.-M."/>
            <person name="Yamada A."/>
            <person name="Yan M."/>
            <person name="Wang P."/>
            <person name="Xu J."/>
            <person name="Bruns T."/>
            <person name="Baldrian P."/>
            <person name="Vilgalys R."/>
            <person name="Henrissat B."/>
            <person name="Grigoriev I.V."/>
            <person name="Hibbett D."/>
            <person name="Nagy L.G."/>
            <person name="Martin F.M."/>
        </authorList>
    </citation>
    <scope>NUCLEOTIDE SEQUENCE</scope>
    <source>
        <strain evidence="1">UH-Tt-Lm1</strain>
    </source>
</reference>
<accession>A0A9P6HNU8</accession>
<dbReference type="AlphaFoldDB" id="A0A9P6HNU8"/>
<gene>
    <name evidence="1" type="ORF">BJ322DRAFT_1018145</name>
</gene>
<dbReference type="Proteomes" id="UP000736335">
    <property type="component" value="Unassembled WGS sequence"/>
</dbReference>
<dbReference type="EMBL" id="WIUZ02000003">
    <property type="protein sequence ID" value="KAF9789519.1"/>
    <property type="molecule type" value="Genomic_DNA"/>
</dbReference>
<organism evidence="1 2">
    <name type="scientific">Thelephora terrestris</name>
    <dbReference type="NCBI Taxonomy" id="56493"/>
    <lineage>
        <taxon>Eukaryota</taxon>
        <taxon>Fungi</taxon>
        <taxon>Dikarya</taxon>
        <taxon>Basidiomycota</taxon>
        <taxon>Agaricomycotina</taxon>
        <taxon>Agaricomycetes</taxon>
        <taxon>Thelephorales</taxon>
        <taxon>Thelephoraceae</taxon>
        <taxon>Thelephora</taxon>
    </lineage>
</organism>
<name>A0A9P6HNU8_9AGAM</name>
<comment type="caution">
    <text evidence="1">The sequence shown here is derived from an EMBL/GenBank/DDBJ whole genome shotgun (WGS) entry which is preliminary data.</text>
</comment>
<protein>
    <submittedName>
        <fullName evidence="1">Uncharacterized protein</fullName>
    </submittedName>
</protein>
<evidence type="ECO:0000313" key="2">
    <source>
        <dbReference type="Proteomes" id="UP000736335"/>
    </source>
</evidence>
<evidence type="ECO:0000313" key="1">
    <source>
        <dbReference type="EMBL" id="KAF9789519.1"/>
    </source>
</evidence>